<dbReference type="PANTHER" id="PTHR39324">
    <property type="entry name" value="CALCIUM DODECIN"/>
    <property type="match status" value="1"/>
</dbReference>
<dbReference type="NCBIfam" id="NF043052">
    <property type="entry name" value="DodecBact"/>
    <property type="match status" value="1"/>
</dbReference>
<proteinExistence type="predicted"/>
<dbReference type="InterPro" id="IPR050049">
    <property type="entry name" value="Dodecin_bact"/>
</dbReference>
<protein>
    <submittedName>
        <fullName evidence="1">Dodecin</fullName>
    </submittedName>
</protein>
<accession>A0ABV5UMR3</accession>
<evidence type="ECO:0000313" key="1">
    <source>
        <dbReference type="EMBL" id="MFB9713812.1"/>
    </source>
</evidence>
<comment type="caution">
    <text evidence="1">The sequence shown here is derived from an EMBL/GenBank/DDBJ whole genome shotgun (WGS) entry which is preliminary data.</text>
</comment>
<dbReference type="InterPro" id="IPR036694">
    <property type="entry name" value="Dodecin-like_sf"/>
</dbReference>
<dbReference type="Proteomes" id="UP001589536">
    <property type="component" value="Unassembled WGS sequence"/>
</dbReference>
<keyword evidence="2" id="KW-1185">Reference proteome</keyword>
<evidence type="ECO:0000313" key="2">
    <source>
        <dbReference type="Proteomes" id="UP001589536"/>
    </source>
</evidence>
<dbReference type="PANTHER" id="PTHR39324:SF1">
    <property type="entry name" value="CALCIUM DODECIN"/>
    <property type="match status" value="1"/>
</dbReference>
<reference evidence="1 2" key="1">
    <citation type="submission" date="2024-09" db="EMBL/GenBank/DDBJ databases">
        <authorList>
            <person name="Sun Q."/>
            <person name="Mori K."/>
        </authorList>
    </citation>
    <scope>NUCLEOTIDE SEQUENCE [LARGE SCALE GENOMIC DNA]</scope>
    <source>
        <strain evidence="1 2">JCM 13519</strain>
    </source>
</reference>
<dbReference type="Pfam" id="PF07311">
    <property type="entry name" value="Dodecin"/>
    <property type="match status" value="1"/>
</dbReference>
<name>A0ABV5UMR3_9MICC</name>
<dbReference type="InterPro" id="IPR025543">
    <property type="entry name" value="Dodecin-like"/>
</dbReference>
<dbReference type="Gene3D" id="3.30.1660.10">
    <property type="entry name" value="Flavin-binding protein dodecin"/>
    <property type="match status" value="1"/>
</dbReference>
<dbReference type="InterPro" id="IPR009923">
    <property type="entry name" value="Dodecin"/>
</dbReference>
<dbReference type="SUPFAM" id="SSF89807">
    <property type="entry name" value="Dodecin-like"/>
    <property type="match status" value="1"/>
</dbReference>
<dbReference type="RefSeq" id="WP_028268054.1">
    <property type="nucleotide sequence ID" value="NZ_BAABED010000001.1"/>
</dbReference>
<sequence>MADHTYSVSEIVGTSSEGIDAAIKNGVAAASQTLRNLDWFEVKEIRGHLSEGAISDWQVTIKLGFRLER</sequence>
<gene>
    <name evidence="1" type="ORF">ACFFPI_06555</name>
</gene>
<dbReference type="EMBL" id="JBHMBH010000018">
    <property type="protein sequence ID" value="MFB9713812.1"/>
    <property type="molecule type" value="Genomic_DNA"/>
</dbReference>
<organism evidence="1 2">
    <name type="scientific">Arthrobacter methylotrophus</name>
    <dbReference type="NCBI Taxonomy" id="121291"/>
    <lineage>
        <taxon>Bacteria</taxon>
        <taxon>Bacillati</taxon>
        <taxon>Actinomycetota</taxon>
        <taxon>Actinomycetes</taxon>
        <taxon>Micrococcales</taxon>
        <taxon>Micrococcaceae</taxon>
        <taxon>Arthrobacter</taxon>
    </lineage>
</organism>